<dbReference type="Gene3D" id="2.30.42.10">
    <property type="match status" value="2"/>
</dbReference>
<evidence type="ECO:0000256" key="6">
    <source>
        <dbReference type="ARBA" id="ARBA00022670"/>
    </source>
</evidence>
<dbReference type="SUPFAM" id="SSF50156">
    <property type="entry name" value="PDZ domain-like"/>
    <property type="match status" value="2"/>
</dbReference>
<dbReference type="Proteomes" id="UP001221208">
    <property type="component" value="Unassembled WGS sequence"/>
</dbReference>
<dbReference type="PROSITE" id="PS50106">
    <property type="entry name" value="PDZ"/>
    <property type="match status" value="1"/>
</dbReference>
<dbReference type="CDD" id="cd10839">
    <property type="entry name" value="cpPDZ1_DegP-like"/>
    <property type="match status" value="1"/>
</dbReference>
<keyword evidence="12" id="KW-0346">Stress response</keyword>
<dbReference type="Pfam" id="PF13180">
    <property type="entry name" value="PDZ_2"/>
    <property type="match status" value="1"/>
</dbReference>
<dbReference type="Pfam" id="PF17820">
    <property type="entry name" value="PDZ_6"/>
    <property type="match status" value="1"/>
</dbReference>
<dbReference type="Pfam" id="PF13365">
    <property type="entry name" value="Trypsin_2"/>
    <property type="match status" value="1"/>
</dbReference>
<evidence type="ECO:0000256" key="12">
    <source>
        <dbReference type="ARBA" id="ARBA00023016"/>
    </source>
</evidence>
<sequence>MSANRYLFALLLLALAACSESEHFAGQEPAAPMALAAAPRAAAPSVELPSFVNLVRQEGQAVVNISSVQTIRDGTSDFPALPDDDPFYEFFRRFMPPSGPRQFQAQSLGSGFIISPDGYILTNAHVVDNTDEVTVRLTNKREFKAKVIGADTRTDVALIKISAEGLPVVPIGDPARLEVGEWVAAIGAPFGFENSVTAGIVSAKGRALPDGSFVPFIQTDVALNPGNSGGPLFNMRGEVVGVNSQIYSRTGGFMGLSFAIPIDVAMDVVKQLRGSGKVRRGRIGVQVQEMSADLAASFGLKDVTGALVGMVEKNGPAEKAGIRPGDVILSFDGRPVPTSSDLARMVAESRPGSTVALRYWRKGQVASVNAKVEELLPERGSSSAGASVPEAEAVQSNAAGLQLSDLSAEQRARLKTTDGVLVRGATGPALRAGIQTGDIILALNQQPVHSAAALEKQLENVAGQTVALLVRRGPATVYVPLRMR</sequence>
<comment type="catalytic activity">
    <reaction evidence="1">
        <text>Acts on substrates that are at least partially unfolded. The cleavage site P1 residue is normally between a pair of hydrophobic residues, such as Val-|-Val.</text>
        <dbReference type="EC" id="3.4.21.107"/>
    </reaction>
</comment>
<dbReference type="SMART" id="SM00228">
    <property type="entry name" value="PDZ"/>
    <property type="match status" value="2"/>
</dbReference>
<dbReference type="RefSeq" id="WP_273670956.1">
    <property type="nucleotide sequence ID" value="NZ_JAQQXR010000004.1"/>
</dbReference>
<dbReference type="PANTHER" id="PTHR22939">
    <property type="entry name" value="SERINE PROTEASE FAMILY S1C HTRA-RELATED"/>
    <property type="match status" value="1"/>
</dbReference>
<dbReference type="InterPro" id="IPR041489">
    <property type="entry name" value="PDZ_6"/>
</dbReference>
<evidence type="ECO:0000256" key="1">
    <source>
        <dbReference type="ARBA" id="ARBA00001772"/>
    </source>
</evidence>
<keyword evidence="8" id="KW-0677">Repeat</keyword>
<dbReference type="InterPro" id="IPR036034">
    <property type="entry name" value="PDZ_sf"/>
</dbReference>
<evidence type="ECO:0000256" key="9">
    <source>
        <dbReference type="ARBA" id="ARBA00022764"/>
    </source>
</evidence>
<dbReference type="EMBL" id="JAQQXR010000004">
    <property type="protein sequence ID" value="MDC8758279.1"/>
    <property type="molecule type" value="Genomic_DNA"/>
</dbReference>
<accession>A0ABT5K0A1</accession>
<gene>
    <name evidence="16" type="ORF">OIK44_11830</name>
</gene>
<dbReference type="SUPFAM" id="SSF50494">
    <property type="entry name" value="Trypsin-like serine proteases"/>
    <property type="match status" value="1"/>
</dbReference>
<evidence type="ECO:0000256" key="11">
    <source>
        <dbReference type="ARBA" id="ARBA00022825"/>
    </source>
</evidence>
<protein>
    <recommendedName>
        <fullName evidence="5">Probable periplasmic serine endoprotease DegP-like</fullName>
        <ecNumber evidence="4">3.4.21.107</ecNumber>
    </recommendedName>
    <alternativeName>
        <fullName evidence="13">Protease Do</fullName>
    </alternativeName>
</protein>
<comment type="similarity">
    <text evidence="3">Belongs to the peptidase S1C family.</text>
</comment>
<name>A0ABT5K0A1_9BURK</name>
<evidence type="ECO:0000313" key="16">
    <source>
        <dbReference type="EMBL" id="MDC8758279.1"/>
    </source>
</evidence>
<reference evidence="16 17" key="1">
    <citation type="submission" date="2022-10" db="EMBL/GenBank/DDBJ databases">
        <title>Janthinobacterium sp. hw3 Genome sequencing.</title>
        <authorList>
            <person name="Park S."/>
        </authorList>
    </citation>
    <scope>NUCLEOTIDE SEQUENCE [LARGE SCALE GENOMIC DNA]</scope>
    <source>
        <strain evidence="17">hw3</strain>
    </source>
</reference>
<evidence type="ECO:0000313" key="17">
    <source>
        <dbReference type="Proteomes" id="UP001221208"/>
    </source>
</evidence>
<organism evidence="16 17">
    <name type="scientific">Janthinobacterium fluminis</name>
    <dbReference type="NCBI Taxonomy" id="2987524"/>
    <lineage>
        <taxon>Bacteria</taxon>
        <taxon>Pseudomonadati</taxon>
        <taxon>Pseudomonadota</taxon>
        <taxon>Betaproteobacteria</taxon>
        <taxon>Burkholderiales</taxon>
        <taxon>Oxalobacteraceae</taxon>
        <taxon>Janthinobacterium</taxon>
    </lineage>
</organism>
<dbReference type="InterPro" id="IPR009003">
    <property type="entry name" value="Peptidase_S1_PA"/>
</dbReference>
<evidence type="ECO:0000259" key="15">
    <source>
        <dbReference type="PROSITE" id="PS50106"/>
    </source>
</evidence>
<proteinExistence type="inferred from homology"/>
<dbReference type="InterPro" id="IPR001478">
    <property type="entry name" value="PDZ"/>
</dbReference>
<feature type="signal peptide" evidence="14">
    <location>
        <begin position="1"/>
        <end position="25"/>
    </location>
</feature>
<keyword evidence="10" id="KW-0378">Hydrolase</keyword>
<feature type="chain" id="PRO_5045525796" description="Probable periplasmic serine endoprotease DegP-like" evidence="14">
    <location>
        <begin position="26"/>
        <end position="484"/>
    </location>
</feature>
<dbReference type="InterPro" id="IPR011782">
    <property type="entry name" value="Pept_S1C_Do"/>
</dbReference>
<dbReference type="Gene3D" id="2.40.10.120">
    <property type="match status" value="1"/>
</dbReference>
<evidence type="ECO:0000256" key="14">
    <source>
        <dbReference type="SAM" id="SignalP"/>
    </source>
</evidence>
<dbReference type="InterPro" id="IPR001940">
    <property type="entry name" value="Peptidase_S1C"/>
</dbReference>
<comment type="subcellular location">
    <subcellularLocation>
        <location evidence="2">Periplasm</location>
    </subcellularLocation>
</comment>
<comment type="caution">
    <text evidence="16">The sequence shown here is derived from an EMBL/GenBank/DDBJ whole genome shotgun (WGS) entry which is preliminary data.</text>
</comment>
<evidence type="ECO:0000256" key="3">
    <source>
        <dbReference type="ARBA" id="ARBA00010541"/>
    </source>
</evidence>
<keyword evidence="11" id="KW-0720">Serine protease</keyword>
<evidence type="ECO:0000256" key="8">
    <source>
        <dbReference type="ARBA" id="ARBA00022737"/>
    </source>
</evidence>
<evidence type="ECO:0000256" key="13">
    <source>
        <dbReference type="ARBA" id="ARBA00032850"/>
    </source>
</evidence>
<keyword evidence="17" id="KW-1185">Reference proteome</keyword>
<keyword evidence="6" id="KW-0645">Protease</keyword>
<feature type="domain" description="PDZ" evidence="15">
    <location>
        <begin position="265"/>
        <end position="336"/>
    </location>
</feature>
<dbReference type="NCBIfam" id="TIGR02037">
    <property type="entry name" value="degP_htrA_DO"/>
    <property type="match status" value="1"/>
</dbReference>
<evidence type="ECO:0000256" key="5">
    <source>
        <dbReference type="ARBA" id="ARBA00013958"/>
    </source>
</evidence>
<keyword evidence="9" id="KW-0574">Periplasm</keyword>
<evidence type="ECO:0000256" key="10">
    <source>
        <dbReference type="ARBA" id="ARBA00022801"/>
    </source>
</evidence>
<evidence type="ECO:0000256" key="2">
    <source>
        <dbReference type="ARBA" id="ARBA00004418"/>
    </source>
</evidence>
<dbReference type="EC" id="3.4.21.107" evidence="4"/>
<keyword evidence="7 14" id="KW-0732">Signal</keyword>
<dbReference type="PROSITE" id="PS51257">
    <property type="entry name" value="PROKAR_LIPOPROTEIN"/>
    <property type="match status" value="1"/>
</dbReference>
<evidence type="ECO:0000256" key="4">
    <source>
        <dbReference type="ARBA" id="ARBA00013035"/>
    </source>
</evidence>
<evidence type="ECO:0000256" key="7">
    <source>
        <dbReference type="ARBA" id="ARBA00022729"/>
    </source>
</evidence>
<dbReference type="PRINTS" id="PR00834">
    <property type="entry name" value="PROTEASES2C"/>
</dbReference>
<dbReference type="PANTHER" id="PTHR22939:SF130">
    <property type="entry name" value="PERIPLASMIC SERINE ENDOPROTEASE DEGP-LIKE-RELATED"/>
    <property type="match status" value="1"/>
</dbReference>